<evidence type="ECO:0000313" key="3">
    <source>
        <dbReference type="Proteomes" id="UP000886998"/>
    </source>
</evidence>
<gene>
    <name evidence="2" type="ORF">TNIN_213061</name>
</gene>
<protein>
    <submittedName>
        <fullName evidence="2">Uncharacterized protein</fullName>
    </submittedName>
</protein>
<dbReference type="OrthoDB" id="6434431at2759"/>
<feature type="compositionally biased region" description="Basic and acidic residues" evidence="1">
    <location>
        <begin position="41"/>
        <end position="52"/>
    </location>
</feature>
<dbReference type="EMBL" id="BMAV01011524">
    <property type="protein sequence ID" value="GFY57469.1"/>
    <property type="molecule type" value="Genomic_DNA"/>
</dbReference>
<organism evidence="2 3">
    <name type="scientific">Trichonephila inaurata madagascariensis</name>
    <dbReference type="NCBI Taxonomy" id="2747483"/>
    <lineage>
        <taxon>Eukaryota</taxon>
        <taxon>Metazoa</taxon>
        <taxon>Ecdysozoa</taxon>
        <taxon>Arthropoda</taxon>
        <taxon>Chelicerata</taxon>
        <taxon>Arachnida</taxon>
        <taxon>Araneae</taxon>
        <taxon>Araneomorphae</taxon>
        <taxon>Entelegynae</taxon>
        <taxon>Araneoidea</taxon>
        <taxon>Nephilidae</taxon>
        <taxon>Trichonephila</taxon>
        <taxon>Trichonephila inaurata</taxon>
    </lineage>
</organism>
<dbReference type="Proteomes" id="UP000886998">
    <property type="component" value="Unassembled WGS sequence"/>
</dbReference>
<reference evidence="2" key="1">
    <citation type="submission" date="2020-08" db="EMBL/GenBank/DDBJ databases">
        <title>Multicomponent nature underlies the extraordinary mechanical properties of spider dragline silk.</title>
        <authorList>
            <person name="Kono N."/>
            <person name="Nakamura H."/>
            <person name="Mori M."/>
            <person name="Yoshida Y."/>
            <person name="Ohtoshi R."/>
            <person name="Malay A.D."/>
            <person name="Moran D.A.P."/>
            <person name="Tomita M."/>
            <person name="Numata K."/>
            <person name="Arakawa K."/>
        </authorList>
    </citation>
    <scope>NUCLEOTIDE SEQUENCE</scope>
</reference>
<accession>A0A8X7CA34</accession>
<feature type="compositionally biased region" description="Basic residues" evidence="1">
    <location>
        <begin position="58"/>
        <end position="67"/>
    </location>
</feature>
<comment type="caution">
    <text evidence="2">The sequence shown here is derived from an EMBL/GenBank/DDBJ whole genome shotgun (WGS) entry which is preliminary data.</text>
</comment>
<proteinExistence type="predicted"/>
<sequence>MVEDGNPMQSASSLSEMKVHYEKLSKALSDVRDNISSSLLHEIDEEKRKRTEGASPKASKKVKKIIV</sequence>
<keyword evidence="3" id="KW-1185">Reference proteome</keyword>
<evidence type="ECO:0000256" key="1">
    <source>
        <dbReference type="SAM" id="MobiDB-lite"/>
    </source>
</evidence>
<name>A0A8X7CA34_9ARAC</name>
<feature type="region of interest" description="Disordered" evidence="1">
    <location>
        <begin position="39"/>
        <end position="67"/>
    </location>
</feature>
<dbReference type="AlphaFoldDB" id="A0A8X7CA34"/>
<evidence type="ECO:0000313" key="2">
    <source>
        <dbReference type="EMBL" id="GFY57469.1"/>
    </source>
</evidence>